<dbReference type="SMART" id="SM00460">
    <property type="entry name" value="TGc"/>
    <property type="match status" value="1"/>
</dbReference>
<dbReference type="InterPro" id="IPR002931">
    <property type="entry name" value="Transglutaminase-like"/>
</dbReference>
<feature type="domain" description="Transglutaminase-like" evidence="3">
    <location>
        <begin position="460"/>
        <end position="533"/>
    </location>
</feature>
<sequence>MKDDLIKKWLLGILTFVSLTLMILPFVAVYDLGNESTLLLYTAFVCLVLVLLPKVRYSLPLLLIAWFVVLYRIFPYGTRFSFEWLARFGDDFMRAVREIIVGDVGYITELAAVTLIVTWVLFLAILPIVFRWFFFTYAMMLTYLLTVVIFNRFDLTWHIVGILICGIVSALIEQVEEWQKRKAGEWALVFLVFAAFTFVAVYLPRTAVRDQLVSQSTMIRTNLNQLGFYRFIEEHGTPSGSRTGFSENDRQLGGPLLDDTTILFEAQQKTRHYWRVESKDFYSGKGWINTIREEDFRTDPISLTVADEQYRQPYTETEEISIDFMNHGDYVPLPYGRSQLNLATGAQGLQVDDSIRRVDLLAPESLTQVSITWDQPDYAAENLQTITLQQPDTTVNYIQLPDTLPDRIPALAEEITAESTTLFDQVTAIESYLKNTINFRYSKTDAVYPEEEQDYVDQFLFESQVGYCDNFSSAMVVLLRTLDIPARWAKGFAPGDAVSAEGTTTYTVRNQNAHSWVEVFFEGYGWIPFEPTPSFQNPDRPVLQTDTTTDETTPSESTAQTSESSVSSSTAETSSSSSTAATEATDDPWLSAEWIRLLCNGLMWLAALLVAGLFYMYRHKLFRIRIWLICRLSKAPLTQAYPLLLKQTTRILYRHDAETLPDYAQRLEKMYPLFHGSFIQLTAAYEAYLYGGSQDQGYQQLILHTAEQIGQLKQVK</sequence>
<dbReference type="SUPFAM" id="SSF54001">
    <property type="entry name" value="Cysteine proteinases"/>
    <property type="match status" value="1"/>
</dbReference>
<feature type="compositionally biased region" description="Low complexity" evidence="1">
    <location>
        <begin position="545"/>
        <end position="582"/>
    </location>
</feature>
<dbReference type="PANTHER" id="PTHR42736">
    <property type="entry name" value="PROTEIN-GLUTAMINE GAMMA-GLUTAMYLTRANSFERASE"/>
    <property type="match status" value="1"/>
</dbReference>
<protein>
    <recommendedName>
        <fullName evidence="3">Transglutaminase-like domain-containing protein</fullName>
    </recommendedName>
</protein>
<dbReference type="STRING" id="1834191.A5886_000830"/>
<dbReference type="PANTHER" id="PTHR42736:SF1">
    <property type="entry name" value="PROTEIN-GLUTAMINE GAMMA-GLUTAMYLTRANSFERASE"/>
    <property type="match status" value="1"/>
</dbReference>
<comment type="caution">
    <text evidence="4">The sequence shown here is derived from an EMBL/GenBank/DDBJ whole genome shotgun (WGS) entry which is preliminary data.</text>
</comment>
<feature type="transmembrane region" description="Helical" evidence="2">
    <location>
        <begin position="59"/>
        <end position="77"/>
    </location>
</feature>
<dbReference type="OrthoDB" id="9804872at2"/>
<keyword evidence="2" id="KW-0812">Transmembrane</keyword>
<feature type="transmembrane region" description="Helical" evidence="2">
    <location>
        <begin position="132"/>
        <end position="149"/>
    </location>
</feature>
<keyword evidence="5" id="KW-1185">Reference proteome</keyword>
<proteinExistence type="predicted"/>
<dbReference type="RefSeq" id="WP_086273778.1">
    <property type="nucleotide sequence ID" value="NZ_NGKU01000001.1"/>
</dbReference>
<feature type="transmembrane region" description="Helical" evidence="2">
    <location>
        <begin position="104"/>
        <end position="125"/>
    </location>
</feature>
<reference evidence="4 5" key="1">
    <citation type="submission" date="2017-05" db="EMBL/GenBank/DDBJ databases">
        <title>The Genome Sequence of Enterococcus sp. 8G7_MSG3316.</title>
        <authorList>
            <consortium name="The Broad Institute Genomics Platform"/>
            <consortium name="The Broad Institute Genomic Center for Infectious Diseases"/>
            <person name="Earl A."/>
            <person name="Manson A."/>
            <person name="Schwartman J."/>
            <person name="Gilmore M."/>
            <person name="Abouelleil A."/>
            <person name="Cao P."/>
            <person name="Chapman S."/>
            <person name="Cusick C."/>
            <person name="Shea T."/>
            <person name="Young S."/>
            <person name="Neafsey D."/>
            <person name="Nusbaum C."/>
            <person name="Birren B."/>
        </authorList>
    </citation>
    <scope>NUCLEOTIDE SEQUENCE [LARGE SCALE GENOMIC DNA]</scope>
    <source>
        <strain evidence="4 5">8G7_MSG3316</strain>
    </source>
</reference>
<evidence type="ECO:0000256" key="2">
    <source>
        <dbReference type="SAM" id="Phobius"/>
    </source>
</evidence>
<accession>A0A242A405</accession>
<feature type="region of interest" description="Disordered" evidence="1">
    <location>
        <begin position="532"/>
        <end position="582"/>
    </location>
</feature>
<evidence type="ECO:0000259" key="3">
    <source>
        <dbReference type="SMART" id="SM00460"/>
    </source>
</evidence>
<evidence type="ECO:0000313" key="5">
    <source>
        <dbReference type="Proteomes" id="UP000195043"/>
    </source>
</evidence>
<feature type="transmembrane region" description="Helical" evidence="2">
    <location>
        <begin position="594"/>
        <end position="617"/>
    </location>
</feature>
<dbReference type="InterPro" id="IPR052901">
    <property type="entry name" value="Bact_TGase-like"/>
</dbReference>
<organism evidence="4 5">
    <name type="scientific">Candidatus Enterococcus testudinis</name>
    <dbReference type="NCBI Taxonomy" id="1834191"/>
    <lineage>
        <taxon>Bacteria</taxon>
        <taxon>Bacillati</taxon>
        <taxon>Bacillota</taxon>
        <taxon>Bacilli</taxon>
        <taxon>Lactobacillales</taxon>
        <taxon>Enterococcaceae</taxon>
        <taxon>Enterococcus</taxon>
    </lineage>
</organism>
<evidence type="ECO:0000256" key="1">
    <source>
        <dbReference type="SAM" id="MobiDB-lite"/>
    </source>
</evidence>
<dbReference type="Gene3D" id="3.10.620.30">
    <property type="match status" value="1"/>
</dbReference>
<dbReference type="InterPro" id="IPR038765">
    <property type="entry name" value="Papain-like_cys_pep_sf"/>
</dbReference>
<feature type="transmembrane region" description="Helical" evidence="2">
    <location>
        <begin position="155"/>
        <end position="172"/>
    </location>
</feature>
<evidence type="ECO:0000313" key="4">
    <source>
        <dbReference type="EMBL" id="OTN75754.1"/>
    </source>
</evidence>
<keyword evidence="2" id="KW-1133">Transmembrane helix</keyword>
<dbReference type="Pfam" id="PF01841">
    <property type="entry name" value="Transglut_core"/>
    <property type="match status" value="1"/>
</dbReference>
<dbReference type="EMBL" id="NGKU01000001">
    <property type="protein sequence ID" value="OTN75754.1"/>
    <property type="molecule type" value="Genomic_DNA"/>
</dbReference>
<gene>
    <name evidence="4" type="ORF">A5886_000830</name>
</gene>
<feature type="transmembrane region" description="Helical" evidence="2">
    <location>
        <begin position="36"/>
        <end position="52"/>
    </location>
</feature>
<feature type="transmembrane region" description="Helical" evidence="2">
    <location>
        <begin position="184"/>
        <end position="203"/>
    </location>
</feature>
<keyword evidence="2" id="KW-0472">Membrane</keyword>
<dbReference type="AlphaFoldDB" id="A0A242A405"/>
<dbReference type="Proteomes" id="UP000195043">
    <property type="component" value="Unassembled WGS sequence"/>
</dbReference>
<name>A0A242A405_9ENTE</name>
<feature type="transmembrane region" description="Helical" evidence="2">
    <location>
        <begin position="9"/>
        <end position="30"/>
    </location>
</feature>